<dbReference type="GO" id="GO:0016773">
    <property type="term" value="F:phosphotransferase activity, alcohol group as acceptor"/>
    <property type="evidence" value="ECO:0007669"/>
    <property type="project" value="UniProtKB-UniRule"/>
</dbReference>
<dbReference type="Proteomes" id="UP000680020">
    <property type="component" value="Unassembled WGS sequence"/>
</dbReference>
<comment type="caution">
    <text evidence="2">The sequence shown here is derived from an EMBL/GenBank/DDBJ whole genome shotgun (WGS) entry which is preliminary data.</text>
</comment>
<evidence type="ECO:0000313" key="3">
    <source>
        <dbReference type="Proteomes" id="UP000680020"/>
    </source>
</evidence>
<feature type="binding site" evidence="1">
    <location>
        <begin position="10"/>
        <end position="17"/>
    </location>
    <ligand>
        <name>ATP</name>
        <dbReference type="ChEBI" id="CHEBI:30616"/>
    </ligand>
</feature>
<dbReference type="InterPro" id="IPR005338">
    <property type="entry name" value="Anhydro_N_Ac-Mur_kinase"/>
</dbReference>
<proteinExistence type="inferred from homology"/>
<comment type="pathway">
    <text evidence="1">Cell wall biogenesis; peptidoglycan recycling.</text>
</comment>
<keyword evidence="1 2" id="KW-0418">Kinase</keyword>
<dbReference type="EC" id="2.7.1.170" evidence="1"/>
<dbReference type="HAMAP" id="MF_01270">
    <property type="entry name" value="AnhMurNAc_kinase"/>
    <property type="match status" value="1"/>
</dbReference>
<dbReference type="Gene3D" id="3.30.420.40">
    <property type="match status" value="2"/>
</dbReference>
<dbReference type="NCBIfam" id="NF007142">
    <property type="entry name" value="PRK09585.2-1"/>
    <property type="match status" value="1"/>
</dbReference>
<dbReference type="AlphaFoldDB" id="A0AB35C0D8"/>
<dbReference type="NCBIfam" id="NF007148">
    <property type="entry name" value="PRK09585.3-2"/>
    <property type="match status" value="1"/>
</dbReference>
<comment type="catalytic activity">
    <reaction evidence="1">
        <text>1,6-anhydro-N-acetyl-beta-muramate + ATP + H2O = N-acetyl-D-muramate 6-phosphate + ADP + H(+)</text>
        <dbReference type="Rhea" id="RHEA:24952"/>
        <dbReference type="ChEBI" id="CHEBI:15377"/>
        <dbReference type="ChEBI" id="CHEBI:15378"/>
        <dbReference type="ChEBI" id="CHEBI:30616"/>
        <dbReference type="ChEBI" id="CHEBI:58690"/>
        <dbReference type="ChEBI" id="CHEBI:58722"/>
        <dbReference type="ChEBI" id="CHEBI:456216"/>
        <dbReference type="EC" id="2.7.1.170"/>
    </reaction>
</comment>
<dbReference type="GO" id="GO:0006040">
    <property type="term" value="P:amino sugar metabolic process"/>
    <property type="evidence" value="ECO:0007669"/>
    <property type="project" value="InterPro"/>
</dbReference>
<evidence type="ECO:0000313" key="2">
    <source>
        <dbReference type="EMBL" id="MBS7823848.1"/>
    </source>
</evidence>
<keyword evidence="1 2" id="KW-0808">Transferase</keyword>
<keyword evidence="1" id="KW-0119">Carbohydrate metabolism</keyword>
<dbReference type="GO" id="GO:0097175">
    <property type="term" value="P:1,6-anhydro-N-acetyl-beta-muramic acid catabolic process"/>
    <property type="evidence" value="ECO:0007669"/>
    <property type="project" value="UniProtKB-UniRule"/>
</dbReference>
<protein>
    <recommendedName>
        <fullName evidence="1">Anhydro-N-acetylmuramic acid kinase</fullName>
        <ecNumber evidence="1">2.7.1.170</ecNumber>
    </recommendedName>
    <alternativeName>
        <fullName evidence="1">AnhMurNAc kinase</fullName>
    </alternativeName>
</protein>
<dbReference type="SUPFAM" id="SSF53067">
    <property type="entry name" value="Actin-like ATPase domain"/>
    <property type="match status" value="1"/>
</dbReference>
<dbReference type="CDD" id="cd24050">
    <property type="entry name" value="ASKHA_NBD_ANMK"/>
    <property type="match status" value="1"/>
</dbReference>
<dbReference type="GO" id="GO:0016301">
    <property type="term" value="F:kinase activity"/>
    <property type="evidence" value="ECO:0007669"/>
    <property type="project" value="UniProtKB-KW"/>
</dbReference>
<gene>
    <name evidence="1" type="primary">anmK</name>
    <name evidence="2" type="ORF">J7561_01365</name>
</gene>
<accession>A0AB35C0D8</accession>
<dbReference type="GO" id="GO:0009254">
    <property type="term" value="P:peptidoglycan turnover"/>
    <property type="evidence" value="ECO:0007669"/>
    <property type="project" value="UniProtKB-UniRule"/>
</dbReference>
<comment type="function">
    <text evidence="1">Catalyzes the specific phosphorylation of 1,6-anhydro-N-acetylmuramic acid (anhMurNAc) with the simultaneous cleavage of the 1,6-anhydro ring, generating MurNAc-6-P. Is required for the utilization of anhMurNAc either imported from the medium or derived from its own cell wall murein, and thus plays a role in cell wall recycling.</text>
</comment>
<organism evidence="2 3">
    <name type="scientific">Wohlfahrtiimonas chitiniclastica</name>
    <dbReference type="NCBI Taxonomy" id="400946"/>
    <lineage>
        <taxon>Bacteria</taxon>
        <taxon>Pseudomonadati</taxon>
        <taxon>Pseudomonadota</taxon>
        <taxon>Gammaproteobacteria</taxon>
        <taxon>Cardiobacteriales</taxon>
        <taxon>Ignatzschineriaceae</taxon>
        <taxon>Wohlfahrtiimonas</taxon>
    </lineage>
</organism>
<keyword evidence="1" id="KW-0547">Nucleotide-binding</keyword>
<comment type="similarity">
    <text evidence="1">Belongs to the anhydro-N-acetylmuramic acid kinase family.</text>
</comment>
<comment type="pathway">
    <text evidence="1">Amino-sugar metabolism; 1,6-anhydro-N-acetylmuramate degradation.</text>
</comment>
<sequence length="384" mass="42316">MAYGIGIMSGTSLDGIDVALVEIQGINESTQCTLIHYDSYPYDEHIRAAVLRVSHPETSNVAELCALNFELGKLYSDAVNRLLKDHDFKSPLDFIAMHGQTIYHIPKATDEYCASTLQIGDPARLAYDHHTTVISNFRPMDMMAGGQGAPLVPYTEYLLLRSTTHNRLLQNIGGIGNITVLPKNCTMDEVFAFDTGPGNMMINGAMQYFYQLPYDDQGQMAARGQVIPELLNDLMHDPYFKEVPPKATGRELFGETRIQSICEKYTDQANDVIATFTELTAKSIANAIDQFIQPTLALNPDDELIIAGGGAYNLHLVSRIEHYLPMLKVKTQEDIGLHSDAKEAVAFTVLGHQTLNHQPSNLTTATGAAHSMILGNITLNPWGD</sequence>
<dbReference type="PANTHER" id="PTHR30605">
    <property type="entry name" value="ANHYDRO-N-ACETYLMURAMIC ACID KINASE"/>
    <property type="match status" value="1"/>
</dbReference>
<dbReference type="EMBL" id="JAGIBU010000001">
    <property type="protein sequence ID" value="MBS7823848.1"/>
    <property type="molecule type" value="Genomic_DNA"/>
</dbReference>
<dbReference type="InterPro" id="IPR043129">
    <property type="entry name" value="ATPase_NBD"/>
</dbReference>
<name>A0AB35C0D8_9GAMM</name>
<dbReference type="RefSeq" id="WP_213403294.1">
    <property type="nucleotide sequence ID" value="NZ_JAGIBT010000001.1"/>
</dbReference>
<keyword evidence="1" id="KW-0067">ATP-binding</keyword>
<reference evidence="2" key="1">
    <citation type="submission" date="2021-03" db="EMBL/GenBank/DDBJ databases">
        <title>Identification and antibiotic profiling of Wohlfahrtiimonas chitiniclastica, an underestimated human pathogen.</title>
        <authorList>
            <person name="Kopf A."/>
            <person name="Bunk B."/>
            <person name="Coldewey S."/>
            <person name="Gunzer F."/>
            <person name="Riedel T."/>
            <person name="Schroettner P."/>
        </authorList>
    </citation>
    <scope>NUCLEOTIDE SEQUENCE</scope>
    <source>
        <strain evidence="2">DSM 100917</strain>
    </source>
</reference>
<dbReference type="GO" id="GO:0005524">
    <property type="term" value="F:ATP binding"/>
    <property type="evidence" value="ECO:0007669"/>
    <property type="project" value="UniProtKB-UniRule"/>
</dbReference>
<dbReference type="Pfam" id="PF03702">
    <property type="entry name" value="AnmK"/>
    <property type="match status" value="1"/>
</dbReference>
<evidence type="ECO:0000256" key="1">
    <source>
        <dbReference type="HAMAP-Rule" id="MF_01270"/>
    </source>
</evidence>
<dbReference type="PANTHER" id="PTHR30605:SF0">
    <property type="entry name" value="ANHYDRO-N-ACETYLMURAMIC ACID KINASE"/>
    <property type="match status" value="1"/>
</dbReference>